<dbReference type="PROSITE" id="PS51296">
    <property type="entry name" value="RIESKE"/>
    <property type="match status" value="1"/>
</dbReference>
<dbReference type="InterPro" id="IPR016156">
    <property type="entry name" value="FAD/NAD-linked_Rdtase_dimer_sf"/>
</dbReference>
<evidence type="ECO:0000313" key="12">
    <source>
        <dbReference type="Proteomes" id="UP001153712"/>
    </source>
</evidence>
<comment type="cofactor">
    <cofactor evidence="1">
        <name>FAD</name>
        <dbReference type="ChEBI" id="CHEBI:57692"/>
    </cofactor>
</comment>
<evidence type="ECO:0000256" key="6">
    <source>
        <dbReference type="ARBA" id="ARBA00022827"/>
    </source>
</evidence>
<evidence type="ECO:0000256" key="9">
    <source>
        <dbReference type="ARBA" id="ARBA00023014"/>
    </source>
</evidence>
<dbReference type="InterPro" id="IPR036188">
    <property type="entry name" value="FAD/NAD-bd_sf"/>
</dbReference>
<dbReference type="Pfam" id="PF07992">
    <property type="entry name" value="Pyr_redox_2"/>
    <property type="match status" value="1"/>
</dbReference>
<dbReference type="AlphaFoldDB" id="A0A9N9T9E2"/>
<proteinExistence type="inferred from homology"/>
<dbReference type="InterPro" id="IPR050446">
    <property type="entry name" value="FAD-oxidoreductase/Apoptosis"/>
</dbReference>
<dbReference type="Gene3D" id="3.30.390.30">
    <property type="match status" value="1"/>
</dbReference>
<dbReference type="InterPro" id="IPR023753">
    <property type="entry name" value="FAD/NAD-binding_dom"/>
</dbReference>
<organism evidence="11 12">
    <name type="scientific">Phyllotreta striolata</name>
    <name type="common">Striped flea beetle</name>
    <name type="synonym">Crioceris striolata</name>
    <dbReference type="NCBI Taxonomy" id="444603"/>
    <lineage>
        <taxon>Eukaryota</taxon>
        <taxon>Metazoa</taxon>
        <taxon>Ecdysozoa</taxon>
        <taxon>Arthropoda</taxon>
        <taxon>Hexapoda</taxon>
        <taxon>Insecta</taxon>
        <taxon>Pterygota</taxon>
        <taxon>Neoptera</taxon>
        <taxon>Endopterygota</taxon>
        <taxon>Coleoptera</taxon>
        <taxon>Polyphaga</taxon>
        <taxon>Cucujiformia</taxon>
        <taxon>Chrysomeloidea</taxon>
        <taxon>Chrysomelidae</taxon>
        <taxon>Galerucinae</taxon>
        <taxon>Alticini</taxon>
        <taxon>Phyllotreta</taxon>
    </lineage>
</organism>
<dbReference type="SUPFAM" id="SSF55424">
    <property type="entry name" value="FAD/NAD-linked reductases, dimerisation (C-terminal) domain"/>
    <property type="match status" value="1"/>
</dbReference>
<dbReference type="InterPro" id="IPR028202">
    <property type="entry name" value="Reductase_C"/>
</dbReference>
<dbReference type="PANTHER" id="PTHR43557:SF2">
    <property type="entry name" value="RIESKE DOMAIN-CONTAINING PROTEIN-RELATED"/>
    <property type="match status" value="1"/>
</dbReference>
<dbReference type="Pfam" id="PF00355">
    <property type="entry name" value="Rieske"/>
    <property type="match status" value="1"/>
</dbReference>
<keyword evidence="9" id="KW-0411">Iron-sulfur</keyword>
<keyword evidence="7" id="KW-0560">Oxidoreductase</keyword>
<dbReference type="Proteomes" id="UP001153712">
    <property type="component" value="Chromosome 1"/>
</dbReference>
<evidence type="ECO:0000256" key="8">
    <source>
        <dbReference type="ARBA" id="ARBA00023004"/>
    </source>
</evidence>
<dbReference type="GO" id="GO:0016651">
    <property type="term" value="F:oxidoreductase activity, acting on NAD(P)H"/>
    <property type="evidence" value="ECO:0007669"/>
    <property type="project" value="TreeGrafter"/>
</dbReference>
<keyword evidence="6" id="KW-0274">FAD</keyword>
<keyword evidence="12" id="KW-1185">Reference proteome</keyword>
<dbReference type="OrthoDB" id="432169at2759"/>
<dbReference type="PRINTS" id="PR00469">
    <property type="entry name" value="PNDRDTASEII"/>
</dbReference>
<dbReference type="FunFam" id="2.102.10.10:FF:000003">
    <property type="entry name" value="apoptosis-inducing factor 3 isoform X2"/>
    <property type="match status" value="1"/>
</dbReference>
<accession>A0A9N9T9E2</accession>
<dbReference type="GO" id="GO:0046872">
    <property type="term" value="F:metal ion binding"/>
    <property type="evidence" value="ECO:0007669"/>
    <property type="project" value="UniProtKB-KW"/>
</dbReference>
<evidence type="ECO:0000256" key="7">
    <source>
        <dbReference type="ARBA" id="ARBA00023002"/>
    </source>
</evidence>
<evidence type="ECO:0000256" key="4">
    <source>
        <dbReference type="ARBA" id="ARBA00022714"/>
    </source>
</evidence>
<reference evidence="11" key="1">
    <citation type="submission" date="2022-01" db="EMBL/GenBank/DDBJ databases">
        <authorList>
            <person name="King R."/>
        </authorList>
    </citation>
    <scope>NUCLEOTIDE SEQUENCE</scope>
</reference>
<dbReference type="PANTHER" id="PTHR43557">
    <property type="entry name" value="APOPTOSIS-INDUCING FACTOR 1"/>
    <property type="match status" value="1"/>
</dbReference>
<evidence type="ECO:0000313" key="11">
    <source>
        <dbReference type="EMBL" id="CAG9853721.1"/>
    </source>
</evidence>
<keyword evidence="8" id="KW-0408">Iron</keyword>
<dbReference type="GO" id="GO:0005737">
    <property type="term" value="C:cytoplasm"/>
    <property type="evidence" value="ECO:0007669"/>
    <property type="project" value="TreeGrafter"/>
</dbReference>
<dbReference type="Pfam" id="PF14759">
    <property type="entry name" value="Reductase_C"/>
    <property type="match status" value="1"/>
</dbReference>
<sequence length="596" mass="65788">MNGIIRNFLWQGFSLVESTKFVLLEAKSIRYRTIVQKMGCSNSKSIDITNSKTQDKCSMQENKPEEEYVEDVVCNLSDLAENELKTVDLDEGKVLLVKQRGVVSAIGTKCTHYGAPLVGGALGDGRVRCQWHGACFNILTGDIEDFPGLDSLPCYKVTIDDGKVKVRAKKSDLAENKRIKKMVTRDSKEDQHIVVVGGGPSGAVCVETLRQEGFSGKITFVCKEKYLPYDRVKVSKAMGFEIEKTTFRNESFYKENCIDVLLNVEATSVDTNAKTVTLGMGKSIKYDKLYIATGCVPRKLRVPGSDFKNVVLLRDYDDASYTNSLLSEDKEVVILGSSFVAMEAANYCQNKVKKVTVIFRGELPFQPFLGPEIGAAVLELFKSKNINFVTNSGITEVKGDNEGNVCEVVLPNGSTLRADILITGIGSTYSTDFVKNSGIQMRSDGTIETNEYLQTNVPEVFVGGDIAFAPVWCHNNEKSAIGHYPLAHYHGRIAALNILGKKAILKGVPYFWTMLFGKSIRYAGYGSYDKIIYDGDVSDLKFVAFYLKDGIVVAASSCNRDPVVSQFAELLAQGKKLTEEELIKDPLGWTKNIVPN</sequence>
<protein>
    <recommendedName>
        <fullName evidence="10">Rieske domain-containing protein</fullName>
    </recommendedName>
</protein>
<keyword evidence="3" id="KW-0285">Flavoprotein</keyword>
<feature type="domain" description="Rieske" evidence="10">
    <location>
        <begin position="71"/>
        <end position="166"/>
    </location>
</feature>
<dbReference type="InterPro" id="IPR017941">
    <property type="entry name" value="Rieske_2Fe-2S"/>
</dbReference>
<name>A0A9N9T9E2_PHYSR</name>
<keyword evidence="4" id="KW-0001">2Fe-2S</keyword>
<keyword evidence="5" id="KW-0479">Metal-binding</keyword>
<dbReference type="SUPFAM" id="SSF50022">
    <property type="entry name" value="ISP domain"/>
    <property type="match status" value="1"/>
</dbReference>
<comment type="similarity">
    <text evidence="2">Belongs to the FAD-dependent oxidoreductase family.</text>
</comment>
<evidence type="ECO:0000256" key="3">
    <source>
        <dbReference type="ARBA" id="ARBA00022630"/>
    </source>
</evidence>
<evidence type="ECO:0000256" key="2">
    <source>
        <dbReference type="ARBA" id="ARBA00006442"/>
    </source>
</evidence>
<dbReference type="GO" id="GO:0051537">
    <property type="term" value="F:2 iron, 2 sulfur cluster binding"/>
    <property type="evidence" value="ECO:0007669"/>
    <property type="project" value="UniProtKB-KW"/>
</dbReference>
<evidence type="ECO:0000256" key="1">
    <source>
        <dbReference type="ARBA" id="ARBA00001974"/>
    </source>
</evidence>
<dbReference type="InterPro" id="IPR036922">
    <property type="entry name" value="Rieske_2Fe-2S_sf"/>
</dbReference>
<dbReference type="SUPFAM" id="SSF51905">
    <property type="entry name" value="FAD/NAD(P)-binding domain"/>
    <property type="match status" value="1"/>
</dbReference>
<dbReference type="Gene3D" id="2.102.10.10">
    <property type="entry name" value="Rieske [2Fe-2S] iron-sulphur domain"/>
    <property type="match status" value="1"/>
</dbReference>
<dbReference type="CDD" id="cd03478">
    <property type="entry name" value="Rieske_AIFL_N"/>
    <property type="match status" value="1"/>
</dbReference>
<dbReference type="PRINTS" id="PR00368">
    <property type="entry name" value="FADPNR"/>
</dbReference>
<dbReference type="Gene3D" id="3.50.50.60">
    <property type="entry name" value="FAD/NAD(P)-binding domain"/>
    <property type="match status" value="2"/>
</dbReference>
<evidence type="ECO:0000256" key="5">
    <source>
        <dbReference type="ARBA" id="ARBA00022723"/>
    </source>
</evidence>
<gene>
    <name evidence="11" type="ORF">PHYEVI_LOCUS193</name>
</gene>
<evidence type="ECO:0000259" key="10">
    <source>
        <dbReference type="PROSITE" id="PS51296"/>
    </source>
</evidence>
<dbReference type="EMBL" id="OU900094">
    <property type="protein sequence ID" value="CAG9853721.1"/>
    <property type="molecule type" value="Genomic_DNA"/>
</dbReference>